<dbReference type="InterPro" id="IPR013320">
    <property type="entry name" value="ConA-like_dom_sf"/>
</dbReference>
<dbReference type="GO" id="GO:0030286">
    <property type="term" value="C:dynein complex"/>
    <property type="evidence" value="ECO:0007669"/>
    <property type="project" value="UniProtKB-KW"/>
</dbReference>
<feature type="domain" description="Pentraxin (PTX)" evidence="25">
    <location>
        <begin position="403"/>
        <end position="601"/>
    </location>
</feature>
<dbReference type="Gene3D" id="3.30.479.30">
    <property type="entry name" value="Band 7 domain"/>
    <property type="match status" value="1"/>
</dbReference>
<keyword evidence="24" id="KW-0812">Transmembrane</keyword>
<dbReference type="InterPro" id="IPR043023">
    <property type="entry name" value="MVP_rep_sf"/>
</dbReference>
<name>A0A8J4UAS7_CLAMG</name>
<keyword evidence="12" id="KW-0206">Cytoskeleton</keyword>
<dbReference type="PANTHER" id="PTHR14165">
    <property type="entry name" value="MAJOR VAULT PROTEIN"/>
    <property type="match status" value="1"/>
</dbReference>
<protein>
    <recommendedName>
        <fullName evidence="19">Dynein axonemal light chain 4</fullName>
    </recommendedName>
    <alternativeName>
        <fullName evidence="5">Major vault protein</fullName>
    </alternativeName>
</protein>
<dbReference type="SMART" id="SM00159">
    <property type="entry name" value="PTX"/>
    <property type="match status" value="1"/>
</dbReference>
<dbReference type="InterPro" id="IPR001759">
    <property type="entry name" value="PTX_dom"/>
</dbReference>
<evidence type="ECO:0000256" key="6">
    <source>
        <dbReference type="ARBA" id="ARBA00022490"/>
    </source>
</evidence>
<evidence type="ECO:0000256" key="19">
    <source>
        <dbReference type="ARBA" id="ARBA00069494"/>
    </source>
</evidence>
<keyword evidence="9" id="KW-0243">Dynein</keyword>
<dbReference type="FunFam" id="2.30.30.560:FF:000002">
    <property type="entry name" value="Major vault protein-alpha"/>
    <property type="match status" value="1"/>
</dbReference>
<evidence type="ECO:0000256" key="16">
    <source>
        <dbReference type="ARBA" id="ARBA00024814"/>
    </source>
</evidence>
<dbReference type="FunFam" id="2.30.30.570:FF:000002">
    <property type="entry name" value="Major vault protein-alpha"/>
    <property type="match status" value="1"/>
</dbReference>
<accession>A0A8J4UAS7</accession>
<dbReference type="PANTHER" id="PTHR14165:SF3">
    <property type="entry name" value="MAJOR VAULT PROTEIN"/>
    <property type="match status" value="1"/>
</dbReference>
<evidence type="ECO:0000256" key="14">
    <source>
        <dbReference type="ARBA" id="ARBA00023273"/>
    </source>
</evidence>
<comment type="similarity">
    <text evidence="3">Belongs to the dynein light chain family.</text>
</comment>
<keyword evidence="7" id="KW-0493">Microtubule</keyword>
<evidence type="ECO:0000256" key="24">
    <source>
        <dbReference type="SAM" id="Phobius"/>
    </source>
</evidence>
<feature type="coiled-coil region" evidence="22">
    <location>
        <begin position="217"/>
        <end position="251"/>
    </location>
</feature>
<dbReference type="InterPro" id="IPR041134">
    <property type="entry name" value="Vault_2"/>
</dbReference>
<evidence type="ECO:0000256" key="10">
    <source>
        <dbReference type="ARBA" id="ARBA00023069"/>
    </source>
</evidence>
<feature type="repeat" description="MVP" evidence="20">
    <location>
        <begin position="793"/>
        <end position="845"/>
    </location>
</feature>
<dbReference type="Pfam" id="PF11978">
    <property type="entry name" value="MVP_shoulder"/>
    <property type="match status" value="1"/>
</dbReference>
<dbReference type="SUPFAM" id="SSF54648">
    <property type="entry name" value="DLC"/>
    <property type="match status" value="1"/>
</dbReference>
<dbReference type="Gene3D" id="6.10.250.720">
    <property type="match status" value="1"/>
</dbReference>
<feature type="coiled-coil region" evidence="22">
    <location>
        <begin position="1373"/>
        <end position="1418"/>
    </location>
</feature>
<dbReference type="InterPro" id="IPR041136">
    <property type="entry name" value="Vault_4"/>
</dbReference>
<evidence type="ECO:0000256" key="18">
    <source>
        <dbReference type="ARBA" id="ARBA00057688"/>
    </source>
</evidence>
<keyword evidence="15 20" id="KW-0687">Ribonucleoprotein</keyword>
<evidence type="ECO:0000313" key="27">
    <source>
        <dbReference type="Proteomes" id="UP000727407"/>
    </source>
</evidence>
<feature type="repeat" description="MVP" evidence="20">
    <location>
        <begin position="740"/>
        <end position="792"/>
    </location>
</feature>
<dbReference type="Pfam" id="PF01505">
    <property type="entry name" value="Vault"/>
    <property type="match status" value="4"/>
</dbReference>
<dbReference type="SMART" id="SM01375">
    <property type="entry name" value="Dynein_light"/>
    <property type="match status" value="1"/>
</dbReference>
<evidence type="ECO:0000256" key="11">
    <source>
        <dbReference type="ARBA" id="ARBA00023175"/>
    </source>
</evidence>
<evidence type="ECO:0000256" key="12">
    <source>
        <dbReference type="ARBA" id="ARBA00023212"/>
    </source>
</evidence>
<dbReference type="InterPro" id="IPR041139">
    <property type="entry name" value="MVP_rep_dom"/>
</dbReference>
<evidence type="ECO:0000256" key="2">
    <source>
        <dbReference type="ARBA" id="ARBA00004430"/>
    </source>
</evidence>
<keyword evidence="22" id="KW-0175">Coiled coil</keyword>
<dbReference type="FunFam" id="2.30.30.620:FF:000002">
    <property type="entry name" value="Major vault protein"/>
    <property type="match status" value="1"/>
</dbReference>
<feature type="region of interest" description="Disordered" evidence="23">
    <location>
        <begin position="153"/>
        <end position="175"/>
    </location>
</feature>
<feature type="non-terminal residue" evidence="26">
    <location>
        <position position="1"/>
    </location>
</feature>
<feature type="repeat" description="MVP" evidence="20">
    <location>
        <begin position="902"/>
        <end position="950"/>
    </location>
</feature>
<evidence type="ECO:0000256" key="17">
    <source>
        <dbReference type="ARBA" id="ARBA00025889"/>
    </source>
</evidence>
<comment type="subcellular location">
    <subcellularLocation>
        <location evidence="2">Cytoplasm</location>
        <location evidence="2">Cytoskeleton</location>
        <location evidence="2">Cilium axoneme</location>
    </subcellularLocation>
    <subcellularLocation>
        <location evidence="1">Nucleus</location>
    </subcellularLocation>
</comment>
<dbReference type="Gene3D" id="2.30.30.560">
    <property type="match status" value="2"/>
</dbReference>
<evidence type="ECO:0000256" key="9">
    <source>
        <dbReference type="ARBA" id="ARBA00023017"/>
    </source>
</evidence>
<keyword evidence="24" id="KW-1133">Transmembrane helix</keyword>
<dbReference type="GO" id="GO:1990904">
    <property type="term" value="C:ribonucleoprotein complex"/>
    <property type="evidence" value="ECO:0007669"/>
    <property type="project" value="UniProtKB-UniRule"/>
</dbReference>
<keyword evidence="8" id="KW-0677">Repeat</keyword>
<evidence type="ECO:0000256" key="15">
    <source>
        <dbReference type="ARBA" id="ARBA00023274"/>
    </source>
</evidence>
<evidence type="ECO:0000256" key="13">
    <source>
        <dbReference type="ARBA" id="ARBA00023242"/>
    </source>
</evidence>
<keyword evidence="24" id="KW-0472">Membrane</keyword>
<evidence type="ECO:0000256" key="7">
    <source>
        <dbReference type="ARBA" id="ARBA00022701"/>
    </source>
</evidence>
<dbReference type="InterPro" id="IPR001372">
    <property type="entry name" value="Dynein_light_chain_typ-1/2"/>
</dbReference>
<evidence type="ECO:0000256" key="3">
    <source>
        <dbReference type="ARBA" id="ARBA00010156"/>
    </source>
</evidence>
<feature type="non-terminal residue" evidence="26">
    <location>
        <position position="1443"/>
    </location>
</feature>
<dbReference type="FunFam" id="3.30.479.30:FF:000010">
    <property type="entry name" value="major vault protein-like"/>
    <property type="match status" value="1"/>
</dbReference>
<dbReference type="FunFam" id="2.30.30.550:FF:000001">
    <property type="entry name" value="major vault protein-like"/>
    <property type="match status" value="3"/>
</dbReference>
<keyword evidence="6 20" id="KW-0963">Cytoplasm</keyword>
<evidence type="ECO:0000256" key="23">
    <source>
        <dbReference type="SAM" id="MobiDB-lite"/>
    </source>
</evidence>
<feature type="repeat" description="MVP" evidence="20">
    <location>
        <begin position="846"/>
        <end position="900"/>
    </location>
</feature>
<dbReference type="Gene3D" id="2.30.30.620">
    <property type="match status" value="1"/>
</dbReference>
<comment type="function">
    <text evidence="16">Required for normal vault structure. Vaults are multi-subunit structures that may act as scaffolds for proteins involved in signal transduction. Vaults may also play a role in nucleo-cytoplasmic transport.</text>
</comment>
<evidence type="ECO:0000256" key="21">
    <source>
        <dbReference type="PROSITE-ProRule" id="PRU01172"/>
    </source>
</evidence>
<feature type="repeat" description="MVP" evidence="20">
    <location>
        <begin position="1022"/>
        <end position="1074"/>
    </location>
</feature>
<dbReference type="PROSITE" id="PS51224">
    <property type="entry name" value="MVP"/>
    <property type="match status" value="7"/>
</dbReference>
<dbReference type="PROSITE" id="PS51828">
    <property type="entry name" value="PTX_2"/>
    <property type="match status" value="1"/>
</dbReference>
<dbReference type="EMBL" id="QNUK01000068">
    <property type="protein sequence ID" value="KAF5903758.1"/>
    <property type="molecule type" value="Genomic_DNA"/>
</dbReference>
<feature type="compositionally biased region" description="Basic and acidic residues" evidence="23">
    <location>
        <begin position="1075"/>
        <end position="1090"/>
    </location>
</feature>
<evidence type="ECO:0000256" key="8">
    <source>
        <dbReference type="ARBA" id="ARBA00022737"/>
    </source>
</evidence>
<sequence>GRVDEEICVAVKQNEWAGLQSETTLETLAASLGERIHYSDLLPYQPYSLQLNIKRLFDYLLPCGVVSFLLFTRFSYPQPAQAATLKFIVVILAAGMVAFVGAVICIIAAVHGGSPSPAAAASTAAQPLADNQSLPAGSGVLTFPSGSVARAGPVDALHGSSPDSPTFYGITGRTGGDNGEQQVVRVSKLICTPVPAGECRPKGFQADEQTAHAGAQWGDLRATAEELRRTVEQQEEEIRAEQRTIRDLTGKLSVCESGTRRGEGLWAGRRDTRDGLMMQDDAGPPALTVRELERAIMHMKERIEKLEAEIAPLAHNHTESGHKGQKGKGSVSTAIAHHGASAQRRVEDLERELKRKMQVLEEERKTLRKEAQKHQQHIDHGLDAVHQRISSLEQGLSENRFPEGYRLSFPLRSSSMYAVVKRAIPMLHALTVCMWLRPAQSILGTAVSYAVSEDPHELVLQQLVHGPVELIIKNEVAQFYLNLTMGSWQHVCVTWNRRGGVWHAYVGGKLKGEGKDLASRHYIRPGGTLVLGQEQHTDMPEEMRVETMELCVTACEKYATNNESAAKMIKESMDKKFGSSWHVVIGEGFGFEVTHEVKNLLYMFFGGSLAIMSKRPAGHLEHSDLTDASIIRIPPHHYIHVLDQNTNIARVEVGPLTYIRQDNERVLFPPTRMLMVPPRHYCVILNPVVRDDEGAIQFDTAGQAKLRHADLEIRLTQDPFPLYPGEEIQKEVTPLQIVYPDTALRLQALLDFEEDNGEKRVAGDEWLFEGPGTYIPKKEVAVLETIKATVIRENQAIRLRARKEGVDRSGVRRVTGEEWQVSKVGAYLPGAHEEVIDIVNAFILTDKRALHVRALRPFRDAGGRDRRTGEEWLVTVADREAHIPSVAEEVVGVVDVTTLSSREYCVILDPVGPDGKPQLGQKRVVKGERSFFLQPGERLENGIQDVYVLSEEEGLVLRAVEAFSDTEAQAEDGEEEELAGKSKKQGVPRRPGDRWMLRGPIEYVPPATVEVMLRRQAIPLDENEGIYVRDIKTGKVRAVIGRTYMLTHDEELWEKELPANVEKLLSSMRDPLAGRSDRDHQAAAEDRDKTRVVSYRVPHNAAVQVYDYREKKARVVFGPDMVMLGPDEQFTVLSLSGEKPKRANVIKAICLLLGPDFCTDIITIETADHARLQLQLAYNWHFEIKNQSDPSQAAALFSVPDFVGDACKAIASRIRGAVASVQFDDFHKNSIRIICSAVFGFDEKLAVRQNLRFNQNGLVISSVDIQSVEPVDQRTRDALQKSVQLAIEITTNSQEAAARHEAERLEQEARGKLERQKITDQADAERARKELLELEALSAAVESTGAAKAEAQSRAEAARIQGEAAVEEAKLKVEAQRIEAEAELVRLAKAREQELTYKKEIDRQEVEKQQKLAEIESQRFKQLVEAIGSGTLTEMARAGPELQ</sequence>
<evidence type="ECO:0000256" key="4">
    <source>
        <dbReference type="ARBA" id="ARBA00011655"/>
    </source>
</evidence>
<feature type="repeat" description="MVP" evidence="20">
    <location>
        <begin position="679"/>
        <end position="739"/>
    </location>
</feature>
<keyword evidence="13" id="KW-0539">Nucleus</keyword>
<dbReference type="InterPro" id="IPR039059">
    <property type="entry name" value="MVP"/>
</dbReference>
<evidence type="ECO:0000256" key="20">
    <source>
        <dbReference type="PROSITE-ProRule" id="PRU00571"/>
    </source>
</evidence>
<dbReference type="GO" id="GO:0005874">
    <property type="term" value="C:microtubule"/>
    <property type="evidence" value="ECO:0007669"/>
    <property type="project" value="UniProtKB-KW"/>
</dbReference>
<dbReference type="GO" id="GO:0005930">
    <property type="term" value="C:axoneme"/>
    <property type="evidence" value="ECO:0007669"/>
    <property type="project" value="UniProtKB-SubCell"/>
</dbReference>
<feature type="coiled-coil region" evidence="22">
    <location>
        <begin position="339"/>
        <end position="377"/>
    </location>
</feature>
<dbReference type="InterPro" id="IPR043179">
    <property type="entry name" value="Vault_2_sf"/>
</dbReference>
<keyword evidence="21" id="KW-1015">Disulfide bond</keyword>
<gene>
    <name evidence="26" type="primary">mvp</name>
    <name evidence="26" type="ORF">DAT39_006472</name>
</gene>
<dbReference type="PRINTS" id="PR00895">
    <property type="entry name" value="PENTAXIN"/>
</dbReference>
<dbReference type="Gene3D" id="2.30.30.550">
    <property type="entry name" value="Major Vault Protein repeat"/>
    <property type="match status" value="4"/>
</dbReference>
<dbReference type="FunFam" id="3.30.740.10:FF:000002">
    <property type="entry name" value="Dynein light chain"/>
    <property type="match status" value="1"/>
</dbReference>
<comment type="subunit">
    <text evidence="17">The vault ribonucleoprotein particle is a huge (400 A x 670 A) cage structure of 12.9 MDa. It consists of a dimer of half-vaults, with each half-vault comprising 39 identical major vault protein (MVP) chains, PARP4 and one or more vault RNAs (vRNAs).</text>
</comment>
<dbReference type="Gene3D" id="3.30.740.10">
    <property type="entry name" value="Protein Inhibitor Of Neuronal Nitric Oxide Synthase"/>
    <property type="match status" value="1"/>
</dbReference>
<dbReference type="Gene3D" id="2.30.30.570">
    <property type="match status" value="2"/>
</dbReference>
<keyword evidence="11" id="KW-0505">Motor protein</keyword>
<evidence type="ECO:0000313" key="26">
    <source>
        <dbReference type="EMBL" id="KAF5903758.1"/>
    </source>
</evidence>
<dbReference type="Proteomes" id="UP000727407">
    <property type="component" value="Unassembled WGS sequence"/>
</dbReference>
<dbReference type="Pfam" id="PF17795">
    <property type="entry name" value="Vault_3"/>
    <property type="match status" value="1"/>
</dbReference>
<keyword evidence="14" id="KW-0966">Cell projection</keyword>
<comment type="subunit">
    <text evidence="4">Consists of at least two heavy chains and a number of intermediate and light chains.</text>
</comment>
<dbReference type="CDD" id="cd21453">
    <property type="entry name" value="DLC-like_DNAL4"/>
    <property type="match status" value="1"/>
</dbReference>
<comment type="caution">
    <text evidence="26">The sequence shown here is derived from an EMBL/GenBank/DDBJ whole genome shotgun (WGS) entry which is preliminary data.</text>
</comment>
<evidence type="ECO:0000256" key="1">
    <source>
        <dbReference type="ARBA" id="ARBA00004123"/>
    </source>
</evidence>
<dbReference type="GO" id="GO:0005634">
    <property type="term" value="C:nucleus"/>
    <property type="evidence" value="ECO:0007669"/>
    <property type="project" value="UniProtKB-SubCell"/>
</dbReference>
<dbReference type="OrthoDB" id="6125719at2759"/>
<reference evidence="26" key="1">
    <citation type="submission" date="2020-07" db="EMBL/GenBank/DDBJ databases">
        <title>Clarias magur genome sequencing, assembly and annotation.</title>
        <authorList>
            <person name="Kushwaha B."/>
            <person name="Kumar R."/>
            <person name="Das P."/>
            <person name="Joshi C.G."/>
            <person name="Kumar D."/>
            <person name="Nagpure N.S."/>
            <person name="Pandey M."/>
            <person name="Agarwal S."/>
            <person name="Srivastava S."/>
            <person name="Singh M."/>
            <person name="Sahoo L."/>
            <person name="Jayasankar P."/>
            <person name="Meher P.K."/>
            <person name="Koringa P.G."/>
            <person name="Iquebal M.A."/>
            <person name="Das S.P."/>
            <person name="Bit A."/>
            <person name="Patnaik S."/>
            <person name="Patel N."/>
            <person name="Shah T.M."/>
            <person name="Hinsu A."/>
            <person name="Jena J.K."/>
        </authorList>
    </citation>
    <scope>NUCLEOTIDE SEQUENCE</scope>
    <source>
        <strain evidence="26">CIFAMagur01</strain>
        <tissue evidence="26">Testis</tissue>
    </source>
</reference>
<feature type="compositionally biased region" description="Acidic residues" evidence="23">
    <location>
        <begin position="968"/>
        <end position="977"/>
    </location>
</feature>
<dbReference type="Pfam" id="PF17794">
    <property type="entry name" value="Vault_2"/>
    <property type="match status" value="2"/>
</dbReference>
<evidence type="ECO:0000256" key="5">
    <source>
        <dbReference type="ARBA" id="ARBA00018296"/>
    </source>
</evidence>
<dbReference type="InterPro" id="IPR040989">
    <property type="entry name" value="Vault_3"/>
</dbReference>
<dbReference type="Gene3D" id="1.10.287.1490">
    <property type="match status" value="1"/>
</dbReference>
<dbReference type="Pfam" id="PF01221">
    <property type="entry name" value="Dynein_light"/>
    <property type="match status" value="1"/>
</dbReference>
<feature type="region of interest" description="Disordered" evidence="23">
    <location>
        <begin position="1294"/>
        <end position="1320"/>
    </location>
</feature>
<feature type="transmembrane region" description="Helical" evidence="24">
    <location>
        <begin position="88"/>
        <end position="110"/>
    </location>
</feature>
<dbReference type="Pfam" id="PF17796">
    <property type="entry name" value="Vault_4"/>
    <property type="match status" value="1"/>
</dbReference>
<dbReference type="GO" id="GO:0007017">
    <property type="term" value="P:microtubule-based process"/>
    <property type="evidence" value="ECO:0007669"/>
    <property type="project" value="InterPro"/>
</dbReference>
<feature type="repeat" description="MVP" evidence="20">
    <location>
        <begin position="951"/>
        <end position="1021"/>
    </location>
</feature>
<organism evidence="26 27">
    <name type="scientific">Clarias magur</name>
    <name type="common">Asian catfish</name>
    <name type="synonym">Macropteronotus magur</name>
    <dbReference type="NCBI Taxonomy" id="1594786"/>
    <lineage>
        <taxon>Eukaryota</taxon>
        <taxon>Metazoa</taxon>
        <taxon>Chordata</taxon>
        <taxon>Craniata</taxon>
        <taxon>Vertebrata</taxon>
        <taxon>Euteleostomi</taxon>
        <taxon>Actinopterygii</taxon>
        <taxon>Neopterygii</taxon>
        <taxon>Teleostei</taxon>
        <taxon>Ostariophysi</taxon>
        <taxon>Siluriformes</taxon>
        <taxon>Clariidae</taxon>
        <taxon>Clarias</taxon>
    </lineage>
</organism>
<comment type="function">
    <text evidence="18">Force generating protein of respiratory cilia. Produces force towards the minus ends of microtubules. Dynein has ATPase activity.</text>
</comment>
<dbReference type="SUPFAM" id="SSF49899">
    <property type="entry name" value="Concanavalin A-like lectins/glucanases"/>
    <property type="match status" value="1"/>
</dbReference>
<dbReference type="InterPro" id="IPR036013">
    <property type="entry name" value="Band_7/SPFH_dom_sf"/>
</dbReference>
<proteinExistence type="inferred from homology"/>
<evidence type="ECO:0000256" key="22">
    <source>
        <dbReference type="SAM" id="Coils"/>
    </source>
</evidence>
<dbReference type="Gene3D" id="2.60.120.200">
    <property type="match status" value="1"/>
</dbReference>
<dbReference type="InterPro" id="IPR021870">
    <property type="entry name" value="MVP_shoulder"/>
</dbReference>
<feature type="region of interest" description="Disordered" evidence="23">
    <location>
        <begin position="967"/>
        <end position="992"/>
    </location>
</feature>
<dbReference type="CDD" id="cd08825">
    <property type="entry name" value="MVP_shoulder"/>
    <property type="match status" value="1"/>
</dbReference>
<evidence type="ECO:0000259" key="25">
    <source>
        <dbReference type="PROSITE" id="PS51828"/>
    </source>
</evidence>
<dbReference type="InterPro" id="IPR037177">
    <property type="entry name" value="DLC_sf"/>
</dbReference>
<feature type="disulfide bond" evidence="21">
    <location>
        <begin position="433"/>
        <end position="492"/>
    </location>
</feature>
<dbReference type="FunFam" id="2.30.30.560:FF:000001">
    <property type="entry name" value="major vault protein-like"/>
    <property type="match status" value="1"/>
</dbReference>
<dbReference type="FunFam" id="2.30.30.570:FF:000001">
    <property type="entry name" value="major vault protein-like"/>
    <property type="match status" value="1"/>
</dbReference>
<feature type="compositionally biased region" description="Basic and acidic residues" evidence="23">
    <location>
        <begin position="1297"/>
        <end position="1320"/>
    </location>
</feature>
<keyword evidence="10" id="KW-0969">Cilium</keyword>
<keyword evidence="27" id="KW-1185">Reference proteome</keyword>
<dbReference type="InterPro" id="IPR002499">
    <property type="entry name" value="Vault_N"/>
</dbReference>
<feature type="region of interest" description="Disordered" evidence="23">
    <location>
        <begin position="1070"/>
        <end position="1090"/>
    </location>
</feature>